<evidence type="ECO:0000313" key="2">
    <source>
        <dbReference type="Proteomes" id="UP000054408"/>
    </source>
</evidence>
<dbReference type="GeneID" id="25567120"/>
<evidence type="ECO:0000313" key="1">
    <source>
        <dbReference type="EMBL" id="KNC52442.1"/>
    </source>
</evidence>
<dbReference type="AlphaFoldDB" id="A0A0L0DJF6"/>
<keyword evidence="2" id="KW-1185">Reference proteome</keyword>
<organism evidence="1 2">
    <name type="scientific">Thecamonas trahens ATCC 50062</name>
    <dbReference type="NCBI Taxonomy" id="461836"/>
    <lineage>
        <taxon>Eukaryota</taxon>
        <taxon>Apusozoa</taxon>
        <taxon>Apusomonadida</taxon>
        <taxon>Apusomonadidae</taxon>
        <taxon>Thecamonas</taxon>
    </lineage>
</organism>
<proteinExistence type="predicted"/>
<accession>A0A0L0DJF6</accession>
<dbReference type="RefSeq" id="XP_013755482.1">
    <property type="nucleotide sequence ID" value="XM_013900028.1"/>
</dbReference>
<protein>
    <submittedName>
        <fullName evidence="1">Uncharacterized protein</fullName>
    </submittedName>
</protein>
<dbReference type="Proteomes" id="UP000054408">
    <property type="component" value="Unassembled WGS sequence"/>
</dbReference>
<gene>
    <name evidence="1" type="ORF">AMSG_08424</name>
</gene>
<name>A0A0L0DJF6_THETB</name>
<reference evidence="1 2" key="1">
    <citation type="submission" date="2010-05" db="EMBL/GenBank/DDBJ databases">
        <title>The Genome Sequence of Thecamonas trahens ATCC 50062.</title>
        <authorList>
            <consortium name="The Broad Institute Genome Sequencing Platform"/>
            <person name="Russ C."/>
            <person name="Cuomo C."/>
            <person name="Shea T."/>
            <person name="Young S.K."/>
            <person name="Zeng Q."/>
            <person name="Koehrsen M."/>
            <person name="Haas B."/>
            <person name="Borodovsky M."/>
            <person name="Guigo R."/>
            <person name="Alvarado L."/>
            <person name="Berlin A."/>
            <person name="Bochicchio J."/>
            <person name="Borenstein D."/>
            <person name="Chapman S."/>
            <person name="Chen Z."/>
            <person name="Freedman E."/>
            <person name="Gellesch M."/>
            <person name="Goldberg J."/>
            <person name="Griggs A."/>
            <person name="Gujja S."/>
            <person name="Heilman E."/>
            <person name="Heiman D."/>
            <person name="Hepburn T."/>
            <person name="Howarth C."/>
            <person name="Jen D."/>
            <person name="Larson L."/>
            <person name="Mehta T."/>
            <person name="Park D."/>
            <person name="Pearson M."/>
            <person name="Roberts A."/>
            <person name="Saif S."/>
            <person name="Shenoy N."/>
            <person name="Sisk P."/>
            <person name="Stolte C."/>
            <person name="Sykes S."/>
            <person name="Thomson T."/>
            <person name="Walk T."/>
            <person name="White J."/>
            <person name="Yandava C."/>
            <person name="Burger G."/>
            <person name="Gray M.W."/>
            <person name="Holland P.W.H."/>
            <person name="King N."/>
            <person name="Lang F.B.F."/>
            <person name="Roger A.J."/>
            <person name="Ruiz-Trillo I."/>
            <person name="Lander E."/>
            <person name="Nusbaum C."/>
        </authorList>
    </citation>
    <scope>NUCLEOTIDE SEQUENCE [LARGE SCALE GENOMIC DNA]</scope>
    <source>
        <strain evidence="1 2">ATCC 50062</strain>
    </source>
</reference>
<dbReference type="EMBL" id="GL349472">
    <property type="protein sequence ID" value="KNC52442.1"/>
    <property type="molecule type" value="Genomic_DNA"/>
</dbReference>
<sequence>MYRRVVAAAGAMVPVADAELTDGMASFAADVRAFVLEADPHGRISLVVRLEAREGEPAACGAEVGMVFSATYPARFAPISIEERTAQCGVFDAVLYLPPVRGVFALEATLVSANGATPLNTPFGFILGALHVAAPAYTSLTALPDCTGSSDEAERAGWWLPPRMLGHDEVVGEATMAWFSPACSRRKHVSSAELSAVLDGRLVPMVGDGAGVCALLDLHAPRLVPPDGREIDEVYGRLKAAPGLYHWRHVLPTAELVDYGYNELAEQATRPLASLSELAAALAAEPETRAAVVCVDVGQDVDKLATFLDAISEWRGKLVVVLAPRIRLKAAAETPFPDECVCRGREPSSCACTPAQGVVRRFIGLAEADSSGVLHRISDPHGRRAGRWVWDNPEAAPVSPSAANWAAWRSPAAVARANAAVVELIQAKRAASTLVDYFAMTDAAPSSATYNGTWYCPTDLIALRAAHSVYTPSCWVAAAAANAVAAAVIAPAA</sequence>